<gene>
    <name evidence="1" type="ORF">PXEA_LOCUS6115</name>
</gene>
<evidence type="ECO:0000313" key="2">
    <source>
        <dbReference type="Proteomes" id="UP000784294"/>
    </source>
</evidence>
<proteinExistence type="predicted"/>
<name>A0A3S5CJ81_9PLAT</name>
<protein>
    <submittedName>
        <fullName evidence="1">Uncharacterized protein</fullName>
    </submittedName>
</protein>
<evidence type="ECO:0000313" key="1">
    <source>
        <dbReference type="EMBL" id="VEL12675.1"/>
    </source>
</evidence>
<reference evidence="1" key="1">
    <citation type="submission" date="2018-11" db="EMBL/GenBank/DDBJ databases">
        <authorList>
            <consortium name="Pathogen Informatics"/>
        </authorList>
    </citation>
    <scope>NUCLEOTIDE SEQUENCE</scope>
</reference>
<keyword evidence="2" id="KW-1185">Reference proteome</keyword>
<comment type="caution">
    <text evidence="1">The sequence shown here is derived from an EMBL/GenBank/DDBJ whole genome shotgun (WGS) entry which is preliminary data.</text>
</comment>
<dbReference type="EMBL" id="CAAALY010015485">
    <property type="protein sequence ID" value="VEL12675.1"/>
    <property type="molecule type" value="Genomic_DNA"/>
</dbReference>
<organism evidence="1 2">
    <name type="scientific">Protopolystoma xenopodis</name>
    <dbReference type="NCBI Taxonomy" id="117903"/>
    <lineage>
        <taxon>Eukaryota</taxon>
        <taxon>Metazoa</taxon>
        <taxon>Spiralia</taxon>
        <taxon>Lophotrochozoa</taxon>
        <taxon>Platyhelminthes</taxon>
        <taxon>Monogenea</taxon>
        <taxon>Polyopisthocotylea</taxon>
        <taxon>Polystomatidea</taxon>
        <taxon>Polystomatidae</taxon>
        <taxon>Protopolystoma</taxon>
    </lineage>
</organism>
<dbReference type="Proteomes" id="UP000784294">
    <property type="component" value="Unassembled WGS sequence"/>
</dbReference>
<dbReference type="AlphaFoldDB" id="A0A3S5CJ81"/>
<accession>A0A3S5CJ81</accession>
<sequence>MHHQSDSACFASQHVCWTTRAGIARGQGNGDAIAKKAKKRRQSAAKRLLFADSQSKQPPSAGRAVSANAATAPTTINTKRVYPSVAVATTSVGVVFTAEKGGWVSGGREDEDGLRTPFVVDKSCDLELANLYA</sequence>